<dbReference type="Proteomes" id="UP000177376">
    <property type="component" value="Unassembled WGS sequence"/>
</dbReference>
<feature type="domain" description="CMP/dCMP-type deaminase" evidence="2">
    <location>
        <begin position="20"/>
        <end position="165"/>
    </location>
</feature>
<dbReference type="CDD" id="cd01283">
    <property type="entry name" value="cytidine_deaminase"/>
    <property type="match status" value="1"/>
</dbReference>
<dbReference type="AlphaFoldDB" id="A0A1G1YJU5"/>
<proteinExistence type="inferred from homology"/>
<dbReference type="Pfam" id="PF00383">
    <property type="entry name" value="dCMP_cyt_deam_1"/>
    <property type="match status" value="1"/>
</dbReference>
<name>A0A1G1YJU5_9BACT</name>
<dbReference type="PANTHER" id="PTHR11644">
    <property type="entry name" value="CYTIDINE DEAMINASE"/>
    <property type="match status" value="1"/>
</dbReference>
<dbReference type="InterPro" id="IPR050202">
    <property type="entry name" value="Cyt/Deoxycyt_deaminase"/>
</dbReference>
<dbReference type="PROSITE" id="PS51747">
    <property type="entry name" value="CYT_DCMP_DEAMINASES_2"/>
    <property type="match status" value="1"/>
</dbReference>
<organism evidence="3 4">
    <name type="scientific">Candidatus Buchananbacteria bacterium RIFCSPLOWO2_01_FULL_39_33</name>
    <dbReference type="NCBI Taxonomy" id="1797543"/>
    <lineage>
        <taxon>Bacteria</taxon>
        <taxon>Candidatus Buchananiibacteriota</taxon>
    </lineage>
</organism>
<dbReference type="Gene3D" id="3.40.140.10">
    <property type="entry name" value="Cytidine Deaminase, domain 2"/>
    <property type="match status" value="1"/>
</dbReference>
<sequence length="179" mass="19813">MRTLEIKRSIFITWFDNLLPDSQELLLAARRVKPNAQAPYSGFKVGAAVLDVAGYVSTGVNVERCTYTQTTHAEQNAIDNMVSKYGPMAISAIAIDAVNDDRRLLVDEVVLNDLIFPCGHCLQIIWENCLTDTTRGVTIISYLDSKNLVALAPISSLLPVRFGPNNLGLDVFSKLREDR</sequence>
<evidence type="ECO:0000313" key="4">
    <source>
        <dbReference type="Proteomes" id="UP000177376"/>
    </source>
</evidence>
<dbReference type="SUPFAM" id="SSF53927">
    <property type="entry name" value="Cytidine deaminase-like"/>
    <property type="match status" value="1"/>
</dbReference>
<dbReference type="PANTHER" id="PTHR11644:SF2">
    <property type="entry name" value="CYTIDINE DEAMINASE"/>
    <property type="match status" value="1"/>
</dbReference>
<dbReference type="GO" id="GO:0055086">
    <property type="term" value="P:nucleobase-containing small molecule metabolic process"/>
    <property type="evidence" value="ECO:0007669"/>
    <property type="project" value="UniProtKB-ARBA"/>
</dbReference>
<evidence type="ECO:0000259" key="2">
    <source>
        <dbReference type="PROSITE" id="PS51747"/>
    </source>
</evidence>
<accession>A0A1G1YJU5</accession>
<evidence type="ECO:0000256" key="1">
    <source>
        <dbReference type="ARBA" id="ARBA00006576"/>
    </source>
</evidence>
<dbReference type="InterPro" id="IPR016193">
    <property type="entry name" value="Cytidine_deaminase-like"/>
</dbReference>
<dbReference type="GO" id="GO:0004126">
    <property type="term" value="F:cytidine deaminase activity"/>
    <property type="evidence" value="ECO:0007669"/>
    <property type="project" value="TreeGrafter"/>
</dbReference>
<comment type="similarity">
    <text evidence="1">Belongs to the cytidine and deoxycytidylate deaminase family.</text>
</comment>
<dbReference type="GO" id="GO:0008270">
    <property type="term" value="F:zinc ion binding"/>
    <property type="evidence" value="ECO:0007669"/>
    <property type="project" value="TreeGrafter"/>
</dbReference>
<evidence type="ECO:0000313" key="3">
    <source>
        <dbReference type="EMBL" id="OGY52579.1"/>
    </source>
</evidence>
<protein>
    <recommendedName>
        <fullName evidence="2">CMP/dCMP-type deaminase domain-containing protein</fullName>
    </recommendedName>
</protein>
<dbReference type="InterPro" id="IPR002125">
    <property type="entry name" value="CMP_dCMP_dom"/>
</dbReference>
<dbReference type="GO" id="GO:0072527">
    <property type="term" value="P:pyrimidine-containing compound metabolic process"/>
    <property type="evidence" value="ECO:0007669"/>
    <property type="project" value="UniProtKB-ARBA"/>
</dbReference>
<dbReference type="EMBL" id="MHIM01000015">
    <property type="protein sequence ID" value="OGY52579.1"/>
    <property type="molecule type" value="Genomic_DNA"/>
</dbReference>
<dbReference type="GO" id="GO:0005829">
    <property type="term" value="C:cytosol"/>
    <property type="evidence" value="ECO:0007669"/>
    <property type="project" value="TreeGrafter"/>
</dbReference>
<gene>
    <name evidence="3" type="ORF">A3A02_00945</name>
</gene>
<reference evidence="3 4" key="1">
    <citation type="journal article" date="2016" name="Nat. Commun.">
        <title>Thousands of microbial genomes shed light on interconnected biogeochemical processes in an aquifer system.</title>
        <authorList>
            <person name="Anantharaman K."/>
            <person name="Brown C.T."/>
            <person name="Hug L.A."/>
            <person name="Sharon I."/>
            <person name="Castelle C.J."/>
            <person name="Probst A.J."/>
            <person name="Thomas B.C."/>
            <person name="Singh A."/>
            <person name="Wilkins M.J."/>
            <person name="Karaoz U."/>
            <person name="Brodie E.L."/>
            <person name="Williams K.H."/>
            <person name="Hubbard S.S."/>
            <person name="Banfield J.F."/>
        </authorList>
    </citation>
    <scope>NUCLEOTIDE SEQUENCE [LARGE SCALE GENOMIC DNA]</scope>
</reference>
<comment type="caution">
    <text evidence="3">The sequence shown here is derived from an EMBL/GenBank/DDBJ whole genome shotgun (WGS) entry which is preliminary data.</text>
</comment>